<organism evidence="1 2">
    <name type="scientific">Phytophthora nicotianae P10297</name>
    <dbReference type="NCBI Taxonomy" id="1317064"/>
    <lineage>
        <taxon>Eukaryota</taxon>
        <taxon>Sar</taxon>
        <taxon>Stramenopiles</taxon>
        <taxon>Oomycota</taxon>
        <taxon>Peronosporomycetes</taxon>
        <taxon>Peronosporales</taxon>
        <taxon>Peronosporaceae</taxon>
        <taxon>Phytophthora</taxon>
    </lineage>
</organism>
<accession>W2Y935</accession>
<name>W2Y935_PHYNI</name>
<reference evidence="1 2" key="1">
    <citation type="submission" date="2013-11" db="EMBL/GenBank/DDBJ databases">
        <title>The Genome Sequence of Phytophthora parasitica P10297.</title>
        <authorList>
            <consortium name="The Broad Institute Genomics Platform"/>
            <person name="Russ C."/>
            <person name="Tyler B."/>
            <person name="Panabieres F."/>
            <person name="Shan W."/>
            <person name="Tripathy S."/>
            <person name="Grunwald N."/>
            <person name="Machado M."/>
            <person name="Johnson C.S."/>
            <person name="Walker B."/>
            <person name="Young S.K."/>
            <person name="Zeng Q."/>
            <person name="Gargeya S."/>
            <person name="Fitzgerald M."/>
            <person name="Haas B."/>
            <person name="Abouelleil A."/>
            <person name="Allen A.W."/>
            <person name="Alvarado L."/>
            <person name="Arachchi H.M."/>
            <person name="Berlin A.M."/>
            <person name="Chapman S.B."/>
            <person name="Gainer-Dewar J."/>
            <person name="Goldberg J."/>
            <person name="Griggs A."/>
            <person name="Gujja S."/>
            <person name="Hansen M."/>
            <person name="Howarth C."/>
            <person name="Imamovic A."/>
            <person name="Ireland A."/>
            <person name="Larimer J."/>
            <person name="McCowan C."/>
            <person name="Murphy C."/>
            <person name="Pearson M."/>
            <person name="Poon T.W."/>
            <person name="Priest M."/>
            <person name="Roberts A."/>
            <person name="Saif S."/>
            <person name="Shea T."/>
            <person name="Sisk P."/>
            <person name="Sykes S."/>
            <person name="Wortman J."/>
            <person name="Nusbaum C."/>
            <person name="Birren B."/>
        </authorList>
    </citation>
    <scope>NUCLEOTIDE SEQUENCE [LARGE SCALE GENOMIC DNA]</scope>
    <source>
        <strain evidence="1 2">P10297</strain>
    </source>
</reference>
<sequence>MVVAFNLKAAEACDAFYVVCGGQGDLNEQAYAFLKIEA</sequence>
<dbReference type="EMBL" id="ANIY01004081">
    <property type="protein sequence ID" value="ETP31595.1"/>
    <property type="molecule type" value="Genomic_DNA"/>
</dbReference>
<comment type="caution">
    <text evidence="1">The sequence shown here is derived from an EMBL/GenBank/DDBJ whole genome shotgun (WGS) entry which is preliminary data.</text>
</comment>
<protein>
    <submittedName>
        <fullName evidence="1">Uncharacterized protein</fullName>
    </submittedName>
</protein>
<proteinExistence type="predicted"/>
<evidence type="ECO:0000313" key="2">
    <source>
        <dbReference type="Proteomes" id="UP000018948"/>
    </source>
</evidence>
<evidence type="ECO:0000313" key="1">
    <source>
        <dbReference type="EMBL" id="ETP31595.1"/>
    </source>
</evidence>
<gene>
    <name evidence="1" type="ORF">F442_19541</name>
</gene>
<dbReference type="AlphaFoldDB" id="W2Y935"/>
<dbReference type="Proteomes" id="UP000018948">
    <property type="component" value="Unassembled WGS sequence"/>
</dbReference>